<dbReference type="SUPFAM" id="SSF53244">
    <property type="entry name" value="MurD-like peptide ligases, peptide-binding domain"/>
    <property type="match status" value="1"/>
</dbReference>
<comment type="caution">
    <text evidence="15">The sequence shown here is derived from an EMBL/GenBank/DDBJ whole genome shotgun (WGS) entry which is preliminary data.</text>
</comment>
<dbReference type="GO" id="GO:0051301">
    <property type="term" value="P:cell division"/>
    <property type="evidence" value="ECO:0007669"/>
    <property type="project" value="UniProtKB-KW"/>
</dbReference>
<evidence type="ECO:0000259" key="14">
    <source>
        <dbReference type="Pfam" id="PF08245"/>
    </source>
</evidence>
<comment type="function">
    <text evidence="10 11">Involved in cell wall formation. Catalyzes the final step in the synthesis of UDP-N-acetylmuramoyl-pentapeptide, the precursor of murein.</text>
</comment>
<dbReference type="EC" id="6.3.2.10" evidence="10 11"/>
<evidence type="ECO:0000313" key="16">
    <source>
        <dbReference type="Proteomes" id="UP000053681"/>
    </source>
</evidence>
<keyword evidence="4 10" id="KW-0547">Nucleotide-binding</keyword>
<dbReference type="Gene3D" id="3.40.1390.10">
    <property type="entry name" value="MurE/MurF, N-terminal domain"/>
    <property type="match status" value="1"/>
</dbReference>
<evidence type="ECO:0000256" key="10">
    <source>
        <dbReference type="HAMAP-Rule" id="MF_02019"/>
    </source>
</evidence>
<name>A0A0V8JQ07_9BACI</name>
<feature type="domain" description="Mur ligase N-terminal catalytic" evidence="12">
    <location>
        <begin position="26"/>
        <end position="101"/>
    </location>
</feature>
<dbReference type="Pfam" id="PF02875">
    <property type="entry name" value="Mur_ligase_C"/>
    <property type="match status" value="1"/>
</dbReference>
<dbReference type="PANTHER" id="PTHR43024:SF1">
    <property type="entry name" value="UDP-N-ACETYLMURAMOYL-TRIPEPTIDE--D-ALANYL-D-ALANINE LIGASE"/>
    <property type="match status" value="1"/>
</dbReference>
<dbReference type="InterPro" id="IPR036565">
    <property type="entry name" value="Mur-like_cat_sf"/>
</dbReference>
<evidence type="ECO:0000313" key="15">
    <source>
        <dbReference type="EMBL" id="KSU89150.1"/>
    </source>
</evidence>
<comment type="catalytic activity">
    <reaction evidence="10 11">
        <text>D-alanyl-D-alanine + UDP-N-acetyl-alpha-D-muramoyl-L-alanyl-gamma-D-glutamyl-meso-2,6-diaminopimelate + ATP = UDP-N-acetyl-alpha-D-muramoyl-L-alanyl-gamma-D-glutamyl-meso-2,6-diaminopimeloyl-D-alanyl-D-alanine + ADP + phosphate + H(+)</text>
        <dbReference type="Rhea" id="RHEA:28374"/>
        <dbReference type="ChEBI" id="CHEBI:15378"/>
        <dbReference type="ChEBI" id="CHEBI:30616"/>
        <dbReference type="ChEBI" id="CHEBI:43474"/>
        <dbReference type="ChEBI" id="CHEBI:57822"/>
        <dbReference type="ChEBI" id="CHEBI:61386"/>
        <dbReference type="ChEBI" id="CHEBI:83905"/>
        <dbReference type="ChEBI" id="CHEBI:456216"/>
        <dbReference type="EC" id="6.3.2.10"/>
    </reaction>
</comment>
<keyword evidence="7 10" id="KW-0573">Peptidoglycan synthesis</keyword>
<feature type="domain" description="Mur ligase central" evidence="14">
    <location>
        <begin position="111"/>
        <end position="294"/>
    </location>
</feature>
<dbReference type="RefSeq" id="WP_062686439.1">
    <property type="nucleotide sequence ID" value="NZ_KQ758630.1"/>
</dbReference>
<dbReference type="UniPathway" id="UPA00219"/>
<proteinExistence type="inferred from homology"/>
<comment type="subcellular location">
    <subcellularLocation>
        <location evidence="10 11">Cytoplasm</location>
    </subcellularLocation>
</comment>
<dbReference type="GO" id="GO:0071555">
    <property type="term" value="P:cell wall organization"/>
    <property type="evidence" value="ECO:0007669"/>
    <property type="project" value="UniProtKB-KW"/>
</dbReference>
<organism evidence="15 16">
    <name type="scientific">Priestia veravalensis</name>
    <dbReference type="NCBI Taxonomy" id="1414648"/>
    <lineage>
        <taxon>Bacteria</taxon>
        <taxon>Bacillati</taxon>
        <taxon>Bacillota</taxon>
        <taxon>Bacilli</taxon>
        <taxon>Bacillales</taxon>
        <taxon>Bacillaceae</taxon>
        <taxon>Priestia</taxon>
    </lineage>
</organism>
<dbReference type="InterPro" id="IPR051046">
    <property type="entry name" value="MurCDEF_CellWall_CoF430Synth"/>
</dbReference>
<dbReference type="AlphaFoldDB" id="A0A0V8JQ07"/>
<dbReference type="InterPro" id="IPR004101">
    <property type="entry name" value="Mur_ligase_C"/>
</dbReference>
<dbReference type="SUPFAM" id="SSF63418">
    <property type="entry name" value="MurE/MurF N-terminal domain"/>
    <property type="match status" value="1"/>
</dbReference>
<keyword evidence="9 10" id="KW-0961">Cell wall biogenesis/degradation</keyword>
<keyword evidence="6 10" id="KW-0133">Cell shape</keyword>
<feature type="domain" description="Mur ligase C-terminal" evidence="13">
    <location>
        <begin position="317"/>
        <end position="443"/>
    </location>
</feature>
<dbReference type="GO" id="GO:0005524">
    <property type="term" value="F:ATP binding"/>
    <property type="evidence" value="ECO:0007669"/>
    <property type="project" value="UniProtKB-UniRule"/>
</dbReference>
<dbReference type="Proteomes" id="UP000053681">
    <property type="component" value="Unassembled WGS sequence"/>
</dbReference>
<accession>A0A0V8JQ07</accession>
<evidence type="ECO:0000256" key="7">
    <source>
        <dbReference type="ARBA" id="ARBA00022984"/>
    </source>
</evidence>
<evidence type="ECO:0000259" key="12">
    <source>
        <dbReference type="Pfam" id="PF01225"/>
    </source>
</evidence>
<dbReference type="Pfam" id="PF08245">
    <property type="entry name" value="Mur_ligase_M"/>
    <property type="match status" value="1"/>
</dbReference>
<comment type="pathway">
    <text evidence="10 11">Cell wall biogenesis; peptidoglycan biosynthesis.</text>
</comment>
<dbReference type="InterPro" id="IPR036615">
    <property type="entry name" value="Mur_ligase_C_dom_sf"/>
</dbReference>
<dbReference type="GO" id="GO:0008766">
    <property type="term" value="F:UDP-N-acetylmuramoylalanyl-D-glutamyl-2,6-diaminopimelate-D-alanyl-D-alanine ligase activity"/>
    <property type="evidence" value="ECO:0007669"/>
    <property type="project" value="RHEA"/>
</dbReference>
<sequence>MINRKLKDVVKMIPNSSLAHGDEQVHIKGVSIDTRTLQPENLYVPIKGNRFNGHEFVEKAIEAGAVATLWNKDEKDIPQNVPVILVDDTLEALQQLAKAYRHELAVKVVGITGSNGKTTTKDMVDAVLSTTYKVLKTAGNFNNHIGMPLTILRLEEDTDIAVLEMGMSSRGEIEFLSNLAEPDVAVITNIGESHLQDLGSREGIAEAKFEITSGLSEQGQFIFNGDEPLLTSRVNNPKFKAITFGSSPNNDLFLTDMTREEHGTTFFVSRETQKFFIPVLGEHNAHNAMAAIAVGRYFNLSNETIAQGLAGLKLTNMRMELVKAESGLTFINDAYNASPTSMKAAIKLIHEIQGYNKKILVLGDMLELGDQEIQFHKEIGKFIDPAAVEYVFTYGPLSKEIASGAQENFQEGKVLHFDDKDTLADHLQSVSSSNDIVLVKASRGMKLEEVITKVMSK</sequence>
<dbReference type="InterPro" id="IPR013221">
    <property type="entry name" value="Mur_ligase_cen"/>
</dbReference>
<keyword evidence="8 10" id="KW-0131">Cell cycle</keyword>
<evidence type="ECO:0000256" key="8">
    <source>
        <dbReference type="ARBA" id="ARBA00023306"/>
    </source>
</evidence>
<evidence type="ECO:0000256" key="5">
    <source>
        <dbReference type="ARBA" id="ARBA00022840"/>
    </source>
</evidence>
<keyword evidence="3 10" id="KW-0132">Cell division</keyword>
<gene>
    <name evidence="10" type="primary">murF</name>
    <name evidence="15" type="ORF">AS180_03910</name>
</gene>
<evidence type="ECO:0000256" key="6">
    <source>
        <dbReference type="ARBA" id="ARBA00022960"/>
    </source>
</evidence>
<dbReference type="Pfam" id="PF01225">
    <property type="entry name" value="Mur_ligase"/>
    <property type="match status" value="1"/>
</dbReference>
<dbReference type="SUPFAM" id="SSF53623">
    <property type="entry name" value="MurD-like peptide ligases, catalytic domain"/>
    <property type="match status" value="1"/>
</dbReference>
<evidence type="ECO:0000256" key="3">
    <source>
        <dbReference type="ARBA" id="ARBA00022618"/>
    </source>
</evidence>
<evidence type="ECO:0000256" key="9">
    <source>
        <dbReference type="ARBA" id="ARBA00023316"/>
    </source>
</evidence>
<keyword evidence="2 10" id="KW-0436">Ligase</keyword>
<reference evidence="15 16" key="1">
    <citation type="submission" date="2015-11" db="EMBL/GenBank/DDBJ databases">
        <title>Bacillus caseinolyticus sp nov.</title>
        <authorList>
            <person name="Dastager S.G."/>
            <person name="Mawlankar R."/>
        </authorList>
    </citation>
    <scope>NUCLEOTIDE SEQUENCE [LARGE SCALE GENOMIC DNA]</scope>
    <source>
        <strain evidence="15 16">SGD-V-76</strain>
    </source>
</reference>
<evidence type="ECO:0000256" key="11">
    <source>
        <dbReference type="RuleBase" id="RU004136"/>
    </source>
</evidence>
<keyword evidence="5 10" id="KW-0067">ATP-binding</keyword>
<dbReference type="GO" id="GO:0008360">
    <property type="term" value="P:regulation of cell shape"/>
    <property type="evidence" value="ECO:0007669"/>
    <property type="project" value="UniProtKB-KW"/>
</dbReference>
<keyword evidence="1 10" id="KW-0963">Cytoplasm</keyword>
<evidence type="ECO:0000256" key="1">
    <source>
        <dbReference type="ARBA" id="ARBA00022490"/>
    </source>
</evidence>
<dbReference type="GO" id="GO:0009252">
    <property type="term" value="P:peptidoglycan biosynthetic process"/>
    <property type="evidence" value="ECO:0007669"/>
    <property type="project" value="UniProtKB-UniRule"/>
</dbReference>
<dbReference type="InterPro" id="IPR000713">
    <property type="entry name" value="Mur_ligase_N"/>
</dbReference>
<dbReference type="HAMAP" id="MF_02019">
    <property type="entry name" value="MurF"/>
    <property type="match status" value="1"/>
</dbReference>
<dbReference type="GO" id="GO:0005737">
    <property type="term" value="C:cytoplasm"/>
    <property type="evidence" value="ECO:0007669"/>
    <property type="project" value="UniProtKB-SubCell"/>
</dbReference>
<comment type="similarity">
    <text evidence="10">Belongs to the MurCDEF family. MurF subfamily.</text>
</comment>
<dbReference type="Gene3D" id="3.90.190.20">
    <property type="entry name" value="Mur ligase, C-terminal domain"/>
    <property type="match status" value="1"/>
</dbReference>
<dbReference type="GO" id="GO:0047480">
    <property type="term" value="F:UDP-N-acetylmuramoyl-tripeptide-D-alanyl-D-alanine ligase activity"/>
    <property type="evidence" value="ECO:0007669"/>
    <property type="project" value="UniProtKB-UniRule"/>
</dbReference>
<dbReference type="PANTHER" id="PTHR43024">
    <property type="entry name" value="UDP-N-ACETYLMURAMOYL-TRIPEPTIDE--D-ALANYL-D-ALANINE LIGASE"/>
    <property type="match status" value="1"/>
</dbReference>
<protein>
    <recommendedName>
        <fullName evidence="10 11">UDP-N-acetylmuramoyl-tripeptide--D-alanyl-D-alanine ligase</fullName>
        <ecNumber evidence="10 11">6.3.2.10</ecNumber>
    </recommendedName>
    <alternativeName>
        <fullName evidence="10">D-alanyl-D-alanine-adding enzyme</fullName>
    </alternativeName>
</protein>
<keyword evidence="16" id="KW-1185">Reference proteome</keyword>
<dbReference type="EMBL" id="LNQP01000010">
    <property type="protein sequence ID" value="KSU89150.1"/>
    <property type="molecule type" value="Genomic_DNA"/>
</dbReference>
<dbReference type="InterPro" id="IPR005863">
    <property type="entry name" value="UDP-N-AcMur_synth"/>
</dbReference>
<dbReference type="InterPro" id="IPR035911">
    <property type="entry name" value="MurE/MurF_N"/>
</dbReference>
<feature type="binding site" evidence="10">
    <location>
        <begin position="113"/>
        <end position="119"/>
    </location>
    <ligand>
        <name>ATP</name>
        <dbReference type="ChEBI" id="CHEBI:30616"/>
    </ligand>
</feature>
<evidence type="ECO:0000256" key="4">
    <source>
        <dbReference type="ARBA" id="ARBA00022741"/>
    </source>
</evidence>
<evidence type="ECO:0000259" key="13">
    <source>
        <dbReference type="Pfam" id="PF02875"/>
    </source>
</evidence>
<dbReference type="Gene3D" id="3.40.1190.10">
    <property type="entry name" value="Mur-like, catalytic domain"/>
    <property type="match status" value="1"/>
</dbReference>
<dbReference type="NCBIfam" id="TIGR01143">
    <property type="entry name" value="murF"/>
    <property type="match status" value="1"/>
</dbReference>
<evidence type="ECO:0000256" key="2">
    <source>
        <dbReference type="ARBA" id="ARBA00022598"/>
    </source>
</evidence>